<dbReference type="STRING" id="1445577.A0A010R888"/>
<name>A0A010R888_9PEZI</name>
<keyword evidence="3" id="KW-1185">Reference proteome</keyword>
<keyword evidence="2" id="KW-0830">Ubiquinone</keyword>
<dbReference type="CDD" id="cd22903">
    <property type="entry name" value="NI9M"/>
    <property type="match status" value="1"/>
</dbReference>
<dbReference type="HOGENOM" id="CLU_166990_0_0_1"/>
<dbReference type="PANTHER" id="PTHR38488:SF1">
    <property type="entry name" value="OXIDOREDUCTASE 9.5 KDA SUBUNIT, PUTATIVE (AFU_ORTHOLOGUE AFUA_5G08980)-RELATED"/>
    <property type="match status" value="1"/>
</dbReference>
<accession>A0A010R888</accession>
<dbReference type="Proteomes" id="UP000020467">
    <property type="component" value="Unassembled WGS sequence"/>
</dbReference>
<gene>
    <name evidence="2" type="ORF">CFIO01_09772</name>
</gene>
<organism evidence="2 3">
    <name type="scientific">Colletotrichum fioriniae PJ7</name>
    <dbReference type="NCBI Taxonomy" id="1445577"/>
    <lineage>
        <taxon>Eukaryota</taxon>
        <taxon>Fungi</taxon>
        <taxon>Dikarya</taxon>
        <taxon>Ascomycota</taxon>
        <taxon>Pezizomycotina</taxon>
        <taxon>Sordariomycetes</taxon>
        <taxon>Hypocreomycetidae</taxon>
        <taxon>Glomerellales</taxon>
        <taxon>Glomerellaceae</taxon>
        <taxon>Colletotrichum</taxon>
        <taxon>Colletotrichum acutatum species complex</taxon>
    </lineage>
</organism>
<proteinExistence type="predicted"/>
<protein>
    <submittedName>
        <fullName evidence="2">NADH-ubiquinone oxidoreductase 9.5 kDa subunit</fullName>
    </submittedName>
</protein>
<comment type="caution">
    <text evidence="2">The sequence shown here is derived from an EMBL/GenBank/DDBJ whole genome shotgun (WGS) entry which is preliminary data.</text>
</comment>
<feature type="compositionally biased region" description="Basic and acidic residues" evidence="1">
    <location>
        <begin position="66"/>
        <end position="90"/>
    </location>
</feature>
<dbReference type="KEGG" id="cfj:CFIO01_09772"/>
<evidence type="ECO:0000256" key="1">
    <source>
        <dbReference type="SAM" id="MobiDB-lite"/>
    </source>
</evidence>
<reference evidence="2 3" key="1">
    <citation type="submission" date="2014-02" db="EMBL/GenBank/DDBJ databases">
        <title>The genome sequence of Colletotrichum fioriniae PJ7.</title>
        <authorList>
            <person name="Baroncelli R."/>
            <person name="Thon M.R."/>
        </authorList>
    </citation>
    <scope>NUCLEOTIDE SEQUENCE [LARGE SCALE GENOMIC DNA]</scope>
    <source>
        <strain evidence="2 3">PJ7</strain>
    </source>
</reference>
<evidence type="ECO:0000313" key="3">
    <source>
        <dbReference type="Proteomes" id="UP000020467"/>
    </source>
</evidence>
<dbReference type="PANTHER" id="PTHR38488">
    <property type="entry name" value="OXIDOREDUCTASE 9.5 KDA SUBUNIT, PUTATIVE (AFU_ORTHOLOGUE AFUA_5G08980)-RELATED"/>
    <property type="match status" value="1"/>
</dbReference>
<feature type="region of interest" description="Disordered" evidence="1">
    <location>
        <begin position="62"/>
        <end position="112"/>
    </location>
</feature>
<dbReference type="InterPro" id="IPR039961">
    <property type="entry name" value="Nuo9.5"/>
</dbReference>
<dbReference type="AlphaFoldDB" id="A0A010R888"/>
<dbReference type="EMBL" id="JARH01000845">
    <property type="protein sequence ID" value="EXF76406.1"/>
    <property type="molecule type" value="Genomic_DNA"/>
</dbReference>
<evidence type="ECO:0000313" key="2">
    <source>
        <dbReference type="EMBL" id="EXF76406.1"/>
    </source>
</evidence>
<dbReference type="OrthoDB" id="2093409at2759"/>
<sequence length="112" mass="12511">MSSAASPRFWAGPIRYCRWASREKPAYFWSVVLGALGPIQLAVVPPVRNFIGDYNAPPIPVTYPGESRENENTAKADEASLHQREHERQQKNTNDATVPAGPRKQLTGYDDE</sequence>
<dbReference type="eggNOG" id="ENOG502S74C">
    <property type="taxonomic scope" value="Eukaryota"/>
</dbReference>